<dbReference type="SMART" id="SM00458">
    <property type="entry name" value="RICIN"/>
    <property type="match status" value="1"/>
</dbReference>
<dbReference type="Gene3D" id="2.80.10.50">
    <property type="match status" value="1"/>
</dbReference>
<evidence type="ECO:0000313" key="4">
    <source>
        <dbReference type="Proteomes" id="UP001501444"/>
    </source>
</evidence>
<dbReference type="SUPFAM" id="SSF50370">
    <property type="entry name" value="Ricin B-like lectins"/>
    <property type="match status" value="1"/>
</dbReference>
<name>A0ABP5UD33_9ACTN</name>
<dbReference type="PANTHER" id="PTHR38165:SF1">
    <property type="entry name" value="GLUCANASE B"/>
    <property type="match status" value="1"/>
</dbReference>
<comment type="caution">
    <text evidence="3">The sequence shown here is derived from an EMBL/GenBank/DDBJ whole genome shotgun (WGS) entry which is preliminary data.</text>
</comment>
<keyword evidence="4" id="KW-1185">Reference proteome</keyword>
<dbReference type="InterPro" id="IPR037398">
    <property type="entry name" value="Glyco_hydro_64_fam"/>
</dbReference>
<protein>
    <recommendedName>
        <fullName evidence="2">GH64 domain-containing protein</fullName>
    </recommendedName>
</protein>
<dbReference type="Pfam" id="PF00652">
    <property type="entry name" value="Ricin_B_lectin"/>
    <property type="match status" value="1"/>
</dbReference>
<dbReference type="InterPro" id="IPR035992">
    <property type="entry name" value="Ricin_B-like_lectins"/>
</dbReference>
<dbReference type="Gene3D" id="3.30.920.50">
    <property type="entry name" value="Beta-1,3-glucanase, C-terminal domain"/>
    <property type="match status" value="1"/>
</dbReference>
<dbReference type="InterPro" id="IPR000772">
    <property type="entry name" value="Ricin_B_lectin"/>
</dbReference>
<dbReference type="PROSITE" id="PS52006">
    <property type="entry name" value="GH64"/>
    <property type="match status" value="1"/>
</dbReference>
<feature type="region of interest" description="Disordered" evidence="1">
    <location>
        <begin position="345"/>
        <end position="387"/>
    </location>
</feature>
<dbReference type="InterPro" id="IPR037176">
    <property type="entry name" value="Osmotin/thaumatin-like_sf"/>
</dbReference>
<dbReference type="PROSITE" id="PS50231">
    <property type="entry name" value="RICIN_B_LECTIN"/>
    <property type="match status" value="1"/>
</dbReference>
<feature type="compositionally biased region" description="Gly residues" evidence="1">
    <location>
        <begin position="357"/>
        <end position="376"/>
    </location>
</feature>
<dbReference type="EMBL" id="BAAARV010000077">
    <property type="protein sequence ID" value="GAA2374843.1"/>
    <property type="molecule type" value="Genomic_DNA"/>
</dbReference>
<proteinExistence type="predicted"/>
<evidence type="ECO:0000313" key="3">
    <source>
        <dbReference type="EMBL" id="GAA2374843.1"/>
    </source>
</evidence>
<feature type="domain" description="GH64" evidence="2">
    <location>
        <begin position="1"/>
        <end position="355"/>
    </location>
</feature>
<sequence length="510" mass="53409">MTNTTGRGDAVYLYVLGTDLASGRLGYVNAGGGFTPWSPGTNPPMPAPDVSIPGPGNGASKTIQLPRGLSGRVYMSLGERLRFFLTPDGLVQPAPWAAGDPNHDILFDWSEFTYNDAGLWLNSSQVDMFAVPHAVSVTGADGAVHTTGALVPNGRQNVIDQVKATAGWGNTVVTRGDGTVLRVLAPGKAADAGLFSPTYLDPYIANAWNAYTTKTLTVQPFTDRPDVKYYGRTSGTVMNFTDGSGRQVASFNRPSTSNVWGCDGALGAPNDQVVGPIARTLCAALHRSTLGTIDTQPGGSASDFYKSALTNHYSRIVHANMADGKAYGFAFDDVMNQESLVHDGDPRAAGITLSPFTGGGSTGGGSTGGGSTGGGSTTPPPATQGKAIASNWHGKCIDVPNWNFNDGQRLIVWNCTGGTNQKWTFTGGTLRTENNKCMDVAWGSTANGAAVQIANCSGNPAQQFVLTPAGDLVNPQANKCVDIADWNPNNDAVLQIWDCAGTANQKWHTV</sequence>
<dbReference type="InterPro" id="IPR032477">
    <property type="entry name" value="Glyco_hydro_64"/>
</dbReference>
<dbReference type="Gene3D" id="2.60.110.10">
    <property type="entry name" value="Thaumatin"/>
    <property type="match status" value="1"/>
</dbReference>
<organism evidence="3 4">
    <name type="scientific">Dactylosporangium salmoneum</name>
    <dbReference type="NCBI Taxonomy" id="53361"/>
    <lineage>
        <taxon>Bacteria</taxon>
        <taxon>Bacillati</taxon>
        <taxon>Actinomycetota</taxon>
        <taxon>Actinomycetes</taxon>
        <taxon>Micromonosporales</taxon>
        <taxon>Micromonosporaceae</taxon>
        <taxon>Dactylosporangium</taxon>
    </lineage>
</organism>
<gene>
    <name evidence="3" type="ORF">GCM10010170_078150</name>
</gene>
<dbReference type="InterPro" id="IPR042517">
    <property type="entry name" value="Glyco_hydro_64_N_2"/>
</dbReference>
<dbReference type="Proteomes" id="UP001501444">
    <property type="component" value="Unassembled WGS sequence"/>
</dbReference>
<accession>A0ABP5UD33</accession>
<reference evidence="4" key="1">
    <citation type="journal article" date="2019" name="Int. J. Syst. Evol. Microbiol.">
        <title>The Global Catalogue of Microorganisms (GCM) 10K type strain sequencing project: providing services to taxonomists for standard genome sequencing and annotation.</title>
        <authorList>
            <consortium name="The Broad Institute Genomics Platform"/>
            <consortium name="The Broad Institute Genome Sequencing Center for Infectious Disease"/>
            <person name="Wu L."/>
            <person name="Ma J."/>
        </authorList>
    </citation>
    <scope>NUCLEOTIDE SEQUENCE [LARGE SCALE GENOMIC DNA]</scope>
    <source>
        <strain evidence="4">JCM 3272</strain>
    </source>
</reference>
<dbReference type="Pfam" id="PF16483">
    <property type="entry name" value="Glyco_hydro_64"/>
    <property type="match status" value="1"/>
</dbReference>
<evidence type="ECO:0000256" key="1">
    <source>
        <dbReference type="SAM" id="MobiDB-lite"/>
    </source>
</evidence>
<dbReference type="PANTHER" id="PTHR38165">
    <property type="match status" value="1"/>
</dbReference>
<evidence type="ECO:0000259" key="2">
    <source>
        <dbReference type="PROSITE" id="PS52006"/>
    </source>
</evidence>